<evidence type="ECO:0000313" key="12">
    <source>
        <dbReference type="Proteomes" id="UP000053259"/>
    </source>
</evidence>
<dbReference type="Gene3D" id="2.60.120.590">
    <property type="entry name" value="Alpha-ketoglutarate-dependent dioxygenase AlkB-like"/>
    <property type="match status" value="1"/>
</dbReference>
<dbReference type="VEuPathDB" id="FungiDB:PV09_00698"/>
<dbReference type="RefSeq" id="XP_016218629.1">
    <property type="nucleotide sequence ID" value="XM_016353476.1"/>
</dbReference>
<feature type="binding site" evidence="9">
    <location>
        <position position="355"/>
    </location>
    <ligand>
        <name>Fe cation</name>
        <dbReference type="ChEBI" id="CHEBI:24875"/>
        <note>catalytic</note>
    </ligand>
</feature>
<dbReference type="PANTHER" id="PTHR16557:SF3">
    <property type="entry name" value="ALPHA-KETOGLUTARATE-DEPENDENT DIOXYGENASE ALKB-LIKE DOMAIN-CONTAINING PROTEIN"/>
    <property type="match status" value="1"/>
</dbReference>
<feature type="binding site" evidence="9">
    <location>
        <position position="296"/>
    </location>
    <ligand>
        <name>Fe cation</name>
        <dbReference type="ChEBI" id="CHEBI:24875"/>
        <note>catalytic</note>
    </ligand>
</feature>
<dbReference type="GeneID" id="27308671"/>
<dbReference type="GO" id="GO:0005737">
    <property type="term" value="C:cytoplasm"/>
    <property type="evidence" value="ECO:0007669"/>
    <property type="project" value="TreeGrafter"/>
</dbReference>
<gene>
    <name evidence="11" type="ORF">PV09_00698</name>
</gene>
<dbReference type="GO" id="GO:1990931">
    <property type="term" value="F:mRNA N6-methyladenosine dioxygenase activity"/>
    <property type="evidence" value="ECO:0007669"/>
    <property type="project" value="UniProtKB-EC"/>
</dbReference>
<keyword evidence="6 9" id="KW-0408">Iron</keyword>
<comment type="catalytic activity">
    <reaction evidence="8">
        <text>an N(6)-methyladenosine in mRNA + 2-oxoglutarate + O2 = an adenosine in mRNA + formaldehyde + succinate + CO2</text>
        <dbReference type="Rhea" id="RHEA:49520"/>
        <dbReference type="Rhea" id="RHEA-COMP:12414"/>
        <dbReference type="Rhea" id="RHEA-COMP:12417"/>
        <dbReference type="ChEBI" id="CHEBI:15379"/>
        <dbReference type="ChEBI" id="CHEBI:16526"/>
        <dbReference type="ChEBI" id="CHEBI:16810"/>
        <dbReference type="ChEBI" id="CHEBI:16842"/>
        <dbReference type="ChEBI" id="CHEBI:30031"/>
        <dbReference type="ChEBI" id="CHEBI:74411"/>
        <dbReference type="ChEBI" id="CHEBI:74449"/>
        <dbReference type="EC" id="1.14.11.53"/>
    </reaction>
    <physiologicalReaction direction="left-to-right" evidence="8">
        <dbReference type="Rhea" id="RHEA:49521"/>
    </physiologicalReaction>
</comment>
<keyword evidence="5" id="KW-0560">Oxidoreductase</keyword>
<dbReference type="Proteomes" id="UP000053259">
    <property type="component" value="Unassembled WGS sequence"/>
</dbReference>
<accession>A0A0D2AQF9</accession>
<dbReference type="HOGENOM" id="CLU_029471_0_0_1"/>
<evidence type="ECO:0000256" key="2">
    <source>
        <dbReference type="ARBA" id="ARBA00012931"/>
    </source>
</evidence>
<dbReference type="GO" id="GO:0046872">
    <property type="term" value="F:metal ion binding"/>
    <property type="evidence" value="ECO:0007669"/>
    <property type="project" value="UniProtKB-KW"/>
</dbReference>
<evidence type="ECO:0000256" key="6">
    <source>
        <dbReference type="ARBA" id="ARBA00023004"/>
    </source>
</evidence>
<name>A0A0D2AQF9_9PEZI</name>
<feature type="domain" description="Alpha-ketoglutarate-dependent dioxygenase AlkB-like" evidence="10">
    <location>
        <begin position="223"/>
        <end position="404"/>
    </location>
</feature>
<keyword evidence="7" id="KW-0843">Virulence</keyword>
<evidence type="ECO:0000256" key="3">
    <source>
        <dbReference type="ARBA" id="ARBA00022723"/>
    </source>
</evidence>
<keyword evidence="12" id="KW-1185">Reference proteome</keyword>
<evidence type="ECO:0000256" key="5">
    <source>
        <dbReference type="ARBA" id="ARBA00023002"/>
    </source>
</evidence>
<organism evidence="11 12">
    <name type="scientific">Verruconis gallopava</name>
    <dbReference type="NCBI Taxonomy" id="253628"/>
    <lineage>
        <taxon>Eukaryota</taxon>
        <taxon>Fungi</taxon>
        <taxon>Dikarya</taxon>
        <taxon>Ascomycota</taxon>
        <taxon>Pezizomycotina</taxon>
        <taxon>Dothideomycetes</taxon>
        <taxon>Pleosporomycetidae</taxon>
        <taxon>Venturiales</taxon>
        <taxon>Sympoventuriaceae</taxon>
        <taxon>Verruconis</taxon>
    </lineage>
</organism>
<dbReference type="InterPro" id="IPR004574">
    <property type="entry name" value="Alkb"/>
</dbReference>
<comment type="similarity">
    <text evidence="1">Belongs to the alkB family.</text>
</comment>
<dbReference type="GO" id="GO:0005634">
    <property type="term" value="C:nucleus"/>
    <property type="evidence" value="ECO:0007669"/>
    <property type="project" value="TreeGrafter"/>
</dbReference>
<dbReference type="InterPro" id="IPR037151">
    <property type="entry name" value="AlkB-like_sf"/>
</dbReference>
<dbReference type="PANTHER" id="PTHR16557">
    <property type="entry name" value="ALKYLATED DNA REPAIR PROTEIN ALKB-RELATED"/>
    <property type="match status" value="1"/>
</dbReference>
<dbReference type="AlphaFoldDB" id="A0A0D2AQF9"/>
<protein>
    <recommendedName>
        <fullName evidence="2">mRNA N(6)-methyladenine demethylase</fullName>
        <ecNumber evidence="2">1.14.11.53</ecNumber>
    </recommendedName>
</protein>
<evidence type="ECO:0000256" key="4">
    <source>
        <dbReference type="ARBA" id="ARBA00022964"/>
    </source>
</evidence>
<dbReference type="FunFam" id="2.60.120.590:FF:000014">
    <property type="entry name" value="Oxidoreductase, 2OG-Fe(II) oxygenase family family"/>
    <property type="match status" value="1"/>
</dbReference>
<reference evidence="11 12" key="1">
    <citation type="submission" date="2015-01" db="EMBL/GenBank/DDBJ databases">
        <title>The Genome Sequence of Ochroconis gallopava CBS43764.</title>
        <authorList>
            <consortium name="The Broad Institute Genomics Platform"/>
            <person name="Cuomo C."/>
            <person name="de Hoog S."/>
            <person name="Gorbushina A."/>
            <person name="Stielow B."/>
            <person name="Teixiera M."/>
            <person name="Abouelleil A."/>
            <person name="Chapman S.B."/>
            <person name="Priest M."/>
            <person name="Young S.K."/>
            <person name="Wortman J."/>
            <person name="Nusbaum C."/>
            <person name="Birren B."/>
        </authorList>
    </citation>
    <scope>NUCLEOTIDE SEQUENCE [LARGE SCALE GENOMIC DNA]</scope>
    <source>
        <strain evidence="11 12">CBS 43764</strain>
    </source>
</reference>
<evidence type="ECO:0000256" key="1">
    <source>
        <dbReference type="ARBA" id="ARBA00007879"/>
    </source>
</evidence>
<dbReference type="InterPro" id="IPR027450">
    <property type="entry name" value="AlkB-like"/>
</dbReference>
<evidence type="ECO:0000256" key="9">
    <source>
        <dbReference type="PIRSR" id="PIRSR604574-2"/>
    </source>
</evidence>
<dbReference type="Pfam" id="PF13532">
    <property type="entry name" value="2OG-FeII_Oxy_2"/>
    <property type="match status" value="1"/>
</dbReference>
<dbReference type="OrthoDB" id="6614653at2759"/>
<sequence>MIQLQRFKHGKFLRDVPHVRLVQNLISMDVSAASSSSSSSSVALVEQSGDAHHHDRHAIPPMFIQKAHWHYSTVKKAALDLDEDVVDFRRGLTLKQKNDLKIVGSLSAKRLETVCSQYIQARVGTSEAMEGLEDVTIYEHNDFPGLQILPGLLPPEIQQHFTSQILHNELANERHKNNLMPDYNIPYPGPRSTQRPTEFKSFFTYPQNSSTGANLVPKTPESAKSLNMAQFLTSKLRWLTIGDQYDWPTRTYTRGGPSTFPPDLAGLVNGLFPHIRPESGVVLLYSGKDYMPVHRDVSEECHTALASFSLGCDGIFIVARGEDDGEGENRPRTVAIRVRSGDCIHLDKETRWAWHAMARTISGTCPDFLSQWPKGTPGATLEEKKAYEKWNGYMSGKRLNVSCRQVWE</sequence>
<evidence type="ECO:0000256" key="8">
    <source>
        <dbReference type="ARBA" id="ARBA00047565"/>
    </source>
</evidence>
<proteinExistence type="inferred from homology"/>
<evidence type="ECO:0000313" key="11">
    <source>
        <dbReference type="EMBL" id="KIW08760.1"/>
    </source>
</evidence>
<dbReference type="SUPFAM" id="SSF51197">
    <property type="entry name" value="Clavaminate synthase-like"/>
    <property type="match status" value="1"/>
</dbReference>
<comment type="cofactor">
    <cofactor evidence="9">
        <name>Fe(2+)</name>
        <dbReference type="ChEBI" id="CHEBI:29033"/>
    </cofactor>
    <text evidence="9">Binds 1 Fe(2+) ion per subunit.</text>
</comment>
<keyword evidence="3 9" id="KW-0479">Metal-binding</keyword>
<evidence type="ECO:0000259" key="10">
    <source>
        <dbReference type="Pfam" id="PF13532"/>
    </source>
</evidence>
<dbReference type="EMBL" id="KN847530">
    <property type="protein sequence ID" value="KIW08760.1"/>
    <property type="molecule type" value="Genomic_DNA"/>
</dbReference>
<feature type="binding site" evidence="9">
    <location>
        <position position="294"/>
    </location>
    <ligand>
        <name>Fe cation</name>
        <dbReference type="ChEBI" id="CHEBI:24875"/>
        <note>catalytic</note>
    </ligand>
</feature>
<keyword evidence="4" id="KW-0223">Dioxygenase</keyword>
<dbReference type="EC" id="1.14.11.53" evidence="2"/>
<evidence type="ECO:0000256" key="7">
    <source>
        <dbReference type="ARBA" id="ARBA00023026"/>
    </source>
</evidence>
<dbReference type="InParanoid" id="A0A0D2AQF9"/>
<dbReference type="STRING" id="253628.A0A0D2AQF9"/>